<name>A0A918CXC5_9ACTN</name>
<gene>
    <name evidence="2" type="ORF">GCM10011578_093750</name>
</gene>
<dbReference type="PANTHER" id="PTHR35004:SF8">
    <property type="entry name" value="TRANSPOSASE RV3428C-RELATED"/>
    <property type="match status" value="1"/>
</dbReference>
<organism evidence="2 3">
    <name type="scientific">Streptomyces fuscichromogenes</name>
    <dbReference type="NCBI Taxonomy" id="1324013"/>
    <lineage>
        <taxon>Bacteria</taxon>
        <taxon>Bacillati</taxon>
        <taxon>Actinomycetota</taxon>
        <taxon>Actinomycetes</taxon>
        <taxon>Kitasatosporales</taxon>
        <taxon>Streptomycetaceae</taxon>
        <taxon>Streptomyces</taxon>
    </lineage>
</organism>
<reference evidence="2" key="2">
    <citation type="submission" date="2020-09" db="EMBL/GenBank/DDBJ databases">
        <authorList>
            <person name="Sun Q."/>
            <person name="Zhou Y."/>
        </authorList>
    </citation>
    <scope>NUCLEOTIDE SEQUENCE</scope>
    <source>
        <strain evidence="2">CGMCC 4.7110</strain>
    </source>
</reference>
<feature type="compositionally biased region" description="Basic and acidic residues" evidence="1">
    <location>
        <begin position="302"/>
        <end position="318"/>
    </location>
</feature>
<evidence type="ECO:0008006" key="4">
    <source>
        <dbReference type="Google" id="ProtNLM"/>
    </source>
</evidence>
<feature type="compositionally biased region" description="Basic residues" evidence="1">
    <location>
        <begin position="289"/>
        <end position="301"/>
    </location>
</feature>
<reference evidence="2" key="1">
    <citation type="journal article" date="2014" name="Int. J. Syst. Evol. Microbiol.">
        <title>Complete genome sequence of Corynebacterium casei LMG S-19264T (=DSM 44701T), isolated from a smear-ripened cheese.</title>
        <authorList>
            <consortium name="US DOE Joint Genome Institute (JGI-PGF)"/>
            <person name="Walter F."/>
            <person name="Albersmeier A."/>
            <person name="Kalinowski J."/>
            <person name="Ruckert C."/>
        </authorList>
    </citation>
    <scope>NUCLEOTIDE SEQUENCE</scope>
    <source>
        <strain evidence="2">CGMCC 4.7110</strain>
    </source>
</reference>
<evidence type="ECO:0000256" key="1">
    <source>
        <dbReference type="SAM" id="MobiDB-lite"/>
    </source>
</evidence>
<feature type="region of interest" description="Disordered" evidence="1">
    <location>
        <begin position="289"/>
        <end position="318"/>
    </location>
</feature>
<proteinExistence type="predicted"/>
<dbReference type="AlphaFoldDB" id="A0A918CXC5"/>
<dbReference type="Proteomes" id="UP000653411">
    <property type="component" value="Unassembled WGS sequence"/>
</dbReference>
<protein>
    <recommendedName>
        <fullName evidence="4">Transposase</fullName>
    </recommendedName>
</protein>
<evidence type="ECO:0000313" key="3">
    <source>
        <dbReference type="Proteomes" id="UP000653411"/>
    </source>
</evidence>
<keyword evidence="3" id="KW-1185">Reference proteome</keyword>
<dbReference type="EMBL" id="BMML01000040">
    <property type="protein sequence ID" value="GGN43526.1"/>
    <property type="molecule type" value="Genomic_DNA"/>
</dbReference>
<evidence type="ECO:0000313" key="2">
    <source>
        <dbReference type="EMBL" id="GGN43526.1"/>
    </source>
</evidence>
<comment type="caution">
    <text evidence="2">The sequence shown here is derived from an EMBL/GenBank/DDBJ whole genome shotgun (WGS) entry which is preliminary data.</text>
</comment>
<sequence length="318" mass="35449">MVDITEIYVHWYAGRSKSGLAASLGVDRKTVRKYLKPAEAAGIVPGGPPMSEADWAKLIKEWFPEVADRRLRQVTWAEIDKHLDYIKPLLGTVTVSTIHQRLRDERKLHVSLTAFRRWVRDTMPSEVTGAQVTVLRDEVPPGSEAQIDYGFLGQWVNPRSGKRHRIWAFVMVLPCSRHMFVRPVIHLDQHAWTEAHVAAFDFFGGYVGDNPSAISRCPSGWSLPSRSSDGLAAGVGTKLRCRGKPHGIARARPGRRLPGVRGGTLPAEHPAGHRLRPEGLLLGGAQGAGRRRHRGHLRVHHRAEEAAARPEGRPARRR</sequence>
<accession>A0A918CXC5</accession>
<dbReference type="PANTHER" id="PTHR35004">
    <property type="entry name" value="TRANSPOSASE RV3428C-RELATED"/>
    <property type="match status" value="1"/>
</dbReference>